<dbReference type="GO" id="GO:0016787">
    <property type="term" value="F:hydrolase activity"/>
    <property type="evidence" value="ECO:0007669"/>
    <property type="project" value="UniProtKB-KW"/>
</dbReference>
<dbReference type="eggNOG" id="COG3378">
    <property type="taxonomic scope" value="Bacteria"/>
</dbReference>
<proteinExistence type="predicted"/>
<dbReference type="InterPro" id="IPR027417">
    <property type="entry name" value="P-loop_NTPase"/>
</dbReference>
<dbReference type="SMART" id="SM00885">
    <property type="entry name" value="D5_N"/>
    <property type="match status" value="1"/>
</dbReference>
<accession>K1ESN3</accession>
<dbReference type="Pfam" id="PF19263">
    <property type="entry name" value="DUF5906"/>
    <property type="match status" value="1"/>
</dbReference>
<dbReference type="PANTHER" id="PTHR35372:SF2">
    <property type="entry name" value="SF3 HELICASE DOMAIN-CONTAINING PROTEIN"/>
    <property type="match status" value="1"/>
</dbReference>
<sequence>MESIDADRFDELGRETSGSGEQHSGQVRMAYRLAGSHRDRLLYVHGIGWHVYDGTRWCEDDKGAAPRAVLEVLRDALAESVGDKQLRADVAKCESKAGVEGVLGIAAALVEFAATVDDLDADPYLLNVANGTLDLRTMHLQAHDPADRLTRITVGAYWPDVDPGEWGTFLASVLPDADERAYLQRVIGQALYGRVTEHLFPVLIGEGANGKGTFYGAVEAALGDYATVIDPSLLMASEKGRAPGPELMELLGTRLVFGSETEEGRKLDEPTMKRLTGGDKLTARRLYREPVTWTPSHQIVYVTNHKPEVKGNDPAVWRRIRVVPFEVVVPVGQRDGKLPERLLLHADAILAWAVAGYVDYREHGMCEPATVVQATGEYQADSDAVGRFLAEGCMVGPASTSTTRELFTAWQRWAVADGAEVITEKAFGKELDRRGYPAKKTKRGMTRTGLAPFAADDLAGGEGW</sequence>
<dbReference type="AlphaFoldDB" id="K1ESN3"/>
<dbReference type="InterPro" id="IPR014818">
    <property type="entry name" value="Phage/plasmid_primase_P4_C"/>
</dbReference>
<dbReference type="EMBL" id="PIPF01000002">
    <property type="protein sequence ID" value="RWU85109.1"/>
    <property type="molecule type" value="Genomic_DNA"/>
</dbReference>
<dbReference type="EMBL" id="ALWX01000014">
    <property type="protein sequence ID" value="EKA62168.1"/>
    <property type="molecule type" value="Genomic_DNA"/>
</dbReference>
<evidence type="ECO:0000313" key="8">
    <source>
        <dbReference type="Proteomes" id="UP000004474"/>
    </source>
</evidence>
<dbReference type="InterPro" id="IPR045455">
    <property type="entry name" value="NrS-1_pol-like_helicase"/>
</dbReference>
<evidence type="ECO:0000256" key="4">
    <source>
        <dbReference type="SAM" id="MobiDB-lite"/>
    </source>
</evidence>
<reference evidence="7" key="3">
    <citation type="submission" date="2017-11" db="EMBL/GenBank/DDBJ databases">
        <authorList>
            <person name="Seuylemezian A."/>
            <person name="Cooper K."/>
            <person name="Vaishampayan P."/>
        </authorList>
    </citation>
    <scope>NUCLEOTIDE SEQUENCE</scope>
    <source>
        <strain evidence="7">PVAS-1</strain>
    </source>
</reference>
<dbReference type="InterPro" id="IPR006500">
    <property type="entry name" value="Helicase_put_C_phage/plasmid"/>
</dbReference>
<feature type="compositionally biased region" description="Polar residues" evidence="4">
    <location>
        <begin position="16"/>
        <end position="25"/>
    </location>
</feature>
<dbReference type="PATRIC" id="fig|1210046.3.peg.766"/>
<evidence type="ECO:0000313" key="6">
    <source>
        <dbReference type="EMBL" id="EKA62168.1"/>
    </source>
</evidence>
<evidence type="ECO:0000256" key="1">
    <source>
        <dbReference type="ARBA" id="ARBA00022741"/>
    </source>
</evidence>
<dbReference type="OrthoDB" id="9763644at2"/>
<reference evidence="7 9" key="1">
    <citation type="journal article" date="2009" name="Int. J. Syst. Evol. Microbiol.">
        <title>Janibacter hoylei sp. nov., Bacillus isronensis sp. nov. and Bacillus aryabhattai sp. nov., isolated from cryotubes used for collecting air from the upper atmosphere.</title>
        <authorList>
            <person name="Shivaji S."/>
            <person name="Chaturvedi P."/>
            <person name="Begum Z."/>
            <person name="Pindi P.K."/>
            <person name="Manorama R."/>
            <person name="Padmanaban D.A."/>
            <person name="Shouche Y.S."/>
            <person name="Pawar S."/>
            <person name="Vaishampayan P."/>
            <person name="Dutt C.B."/>
            <person name="Datta G.N."/>
            <person name="Manchanda R.K."/>
            <person name="Rao U.R."/>
            <person name="Bhargava P.M."/>
            <person name="Narlikar J.V."/>
        </authorList>
    </citation>
    <scope>NUCLEOTIDE SEQUENCE [LARGE SCALE GENOMIC DNA]</scope>
    <source>
        <strain evidence="7 9">PVAS-1</strain>
    </source>
</reference>
<organism evidence="6 8">
    <name type="scientific">Janibacter hoylei PVAS-1</name>
    <dbReference type="NCBI Taxonomy" id="1210046"/>
    <lineage>
        <taxon>Bacteria</taxon>
        <taxon>Bacillati</taxon>
        <taxon>Actinomycetota</taxon>
        <taxon>Actinomycetes</taxon>
        <taxon>Micrococcales</taxon>
        <taxon>Intrasporangiaceae</taxon>
        <taxon>Janibacter</taxon>
    </lineage>
</organism>
<dbReference type="InterPro" id="IPR014015">
    <property type="entry name" value="Helicase_SF3_DNA-vir"/>
</dbReference>
<dbReference type="InterPro" id="IPR051620">
    <property type="entry name" value="ORF904-like_C"/>
</dbReference>
<keyword evidence="1" id="KW-0547">Nucleotide-binding</keyword>
<keyword evidence="9" id="KW-1185">Reference proteome</keyword>
<dbReference type="PANTHER" id="PTHR35372">
    <property type="entry name" value="ATP BINDING PROTEIN-RELATED"/>
    <property type="match status" value="1"/>
</dbReference>
<dbReference type="RefSeq" id="WP_007925327.1">
    <property type="nucleotide sequence ID" value="NZ_ALWX01000014.1"/>
</dbReference>
<dbReference type="PROSITE" id="PS51206">
    <property type="entry name" value="SF3_HELICASE_1"/>
    <property type="match status" value="1"/>
</dbReference>
<reference evidence="6 8" key="2">
    <citation type="journal article" date="2012" name="J. Bacteriol.">
        <title>Genome Sequence of Janibacter hoylei MTCC8307, Isolated from the Stratospheric Air.</title>
        <authorList>
            <person name="Pawar S.P."/>
            <person name="Dhotre D.P."/>
            <person name="Shetty S.A."/>
            <person name="Chowdhury S.P."/>
            <person name="Chaudhari B.L."/>
            <person name="Shouche Y.S."/>
        </authorList>
    </citation>
    <scope>NUCLEOTIDE SEQUENCE [LARGE SCALE GENOMIC DNA]</scope>
    <source>
        <strain evidence="6 8">PVAS-1</strain>
    </source>
</reference>
<evidence type="ECO:0000256" key="2">
    <source>
        <dbReference type="ARBA" id="ARBA00022801"/>
    </source>
</evidence>
<feature type="region of interest" description="Disordered" evidence="4">
    <location>
        <begin position="1"/>
        <end position="25"/>
    </location>
</feature>
<dbReference type="STRING" id="1210046.B277_03940"/>
<evidence type="ECO:0000259" key="5">
    <source>
        <dbReference type="PROSITE" id="PS51206"/>
    </source>
</evidence>
<name>K1ESN3_9MICO</name>
<keyword evidence="3" id="KW-0067">ATP-binding</keyword>
<gene>
    <name evidence="6" type="ORF">B277_03940</name>
    <name evidence="7" type="ORF">CWN80_02880</name>
</gene>
<feature type="compositionally biased region" description="Basic and acidic residues" evidence="4">
    <location>
        <begin position="1"/>
        <end position="14"/>
    </location>
</feature>
<protein>
    <submittedName>
        <fullName evidence="6">Phage/plasmid primase, P4 family protein</fullName>
    </submittedName>
</protein>
<dbReference type="GO" id="GO:0005524">
    <property type="term" value="F:ATP binding"/>
    <property type="evidence" value="ECO:0007669"/>
    <property type="project" value="UniProtKB-KW"/>
</dbReference>
<dbReference type="SUPFAM" id="SSF52540">
    <property type="entry name" value="P-loop containing nucleoside triphosphate hydrolases"/>
    <property type="match status" value="1"/>
</dbReference>
<evidence type="ECO:0000313" key="7">
    <source>
        <dbReference type="EMBL" id="RWU85109.1"/>
    </source>
</evidence>
<evidence type="ECO:0000313" key="9">
    <source>
        <dbReference type="Proteomes" id="UP000288711"/>
    </source>
</evidence>
<comment type="caution">
    <text evidence="6">The sequence shown here is derived from an EMBL/GenBank/DDBJ whole genome shotgun (WGS) entry which is preliminary data.</text>
</comment>
<feature type="domain" description="SF3 helicase" evidence="5">
    <location>
        <begin position="178"/>
        <end position="338"/>
    </location>
</feature>
<dbReference type="Proteomes" id="UP000004474">
    <property type="component" value="Unassembled WGS sequence"/>
</dbReference>
<dbReference type="NCBIfam" id="TIGR01613">
    <property type="entry name" value="primase_Cterm"/>
    <property type="match status" value="1"/>
</dbReference>
<evidence type="ECO:0000256" key="3">
    <source>
        <dbReference type="ARBA" id="ARBA00022840"/>
    </source>
</evidence>
<dbReference type="Gene3D" id="3.40.50.300">
    <property type="entry name" value="P-loop containing nucleotide triphosphate hydrolases"/>
    <property type="match status" value="1"/>
</dbReference>
<dbReference type="Proteomes" id="UP000288711">
    <property type="component" value="Unassembled WGS sequence"/>
</dbReference>
<dbReference type="Pfam" id="PF08706">
    <property type="entry name" value="D5_N"/>
    <property type="match status" value="1"/>
</dbReference>
<keyword evidence="2" id="KW-0378">Hydrolase</keyword>